<dbReference type="EMBL" id="MK500406">
    <property type="protein sequence ID" value="QBK88949.1"/>
    <property type="molecule type" value="Genomic_DNA"/>
</dbReference>
<proteinExistence type="predicted"/>
<evidence type="ECO:0000313" key="1">
    <source>
        <dbReference type="EMBL" id="QBK88949.1"/>
    </source>
</evidence>
<reference evidence="1" key="1">
    <citation type="journal article" date="2019" name="MBio">
        <title>Virus Genomes from Deep Sea Sediments Expand the Ocean Megavirome and Support Independent Origins of Viral Gigantism.</title>
        <authorList>
            <person name="Backstrom D."/>
            <person name="Yutin N."/>
            <person name="Jorgensen S.L."/>
            <person name="Dharamshi J."/>
            <person name="Homa F."/>
            <person name="Zaremba-Niedwiedzka K."/>
            <person name="Spang A."/>
            <person name="Wolf Y.I."/>
            <person name="Koonin E.V."/>
            <person name="Ettema T.J."/>
        </authorList>
    </citation>
    <scope>NUCLEOTIDE SEQUENCE</scope>
</reference>
<organism evidence="1">
    <name type="scientific">Mimivirus LCMiAC02</name>
    <dbReference type="NCBI Taxonomy" id="2506609"/>
    <lineage>
        <taxon>Viruses</taxon>
        <taxon>Varidnaviria</taxon>
        <taxon>Bamfordvirae</taxon>
        <taxon>Nucleocytoviricota</taxon>
        <taxon>Megaviricetes</taxon>
        <taxon>Imitervirales</taxon>
        <taxon>Mimiviridae</taxon>
        <taxon>Klosneuvirinae</taxon>
    </lineage>
</organism>
<accession>A0A481Z0J7</accession>
<gene>
    <name evidence="1" type="ORF">LCMiAC02_00420</name>
</gene>
<name>A0A481Z0J7_9VIRU</name>
<protein>
    <submittedName>
        <fullName evidence="1">Uncharacterized protein</fullName>
    </submittedName>
</protein>
<sequence length="643" mass="75194">MPIDPSFFVPIRPQNIYPSNIYGLPYTHDIVKLPIVNSYKIQNIGPRTDHGKMYRLYEDNLPTGGKIGTFNTYGERLNIHNYIRSVFVKHGDGEDIGIGNEGNSLLSHLKFMDLNPYNSDHNTDKITKNPYENMPYNMLIYKSCYPIRFDRVSHVTKCAKSSMSINIRIYGLTVGEYKVREEKNIKYDDYDSWREIAFYTYIREKILKPKVCPNFINMYAYFICENSGIDFNAIARIKGKKEPQSMYVAITDKDKNKNQNMINKLNPLHKHFGNRSINPTDILYNRNKIPINVNKFGIREYYDHTDKTKNMKLNTSAYSGKTLISLTEAPNYNLYGWTSKSYNTLGNISKMINNGYHESKVWFSVLFQLIAALYVLQIHRICFAEFDIEYNIYIKDINKHTNIIQYWKYIIDGVEYYIPNYGYLVLIDSNFKDLKSESDILTRDNKKYKIYGNIFSGKNMKNIKYDDDDLNKLCFSAFKNTINTDKFSNTFKDKKGTKPPEEVLKLINDIQTEIATDKNNDIGYYIQTYMGMFLNNRIGTHLTVTEAKNVRKDDHSEFRKGEIVVRALNYDTYQFVIYLKSNSDKTADIITRKDSNKKSVENPKPAESSLFHYLRNEKILQNYKPNEANLSDDDLLETYIINK</sequence>